<protein>
    <recommendedName>
        <fullName evidence="1">YjiS-like domain-containing protein</fullName>
    </recommendedName>
</protein>
<dbReference type="InterPro" id="IPR009506">
    <property type="entry name" value="YjiS-like"/>
</dbReference>
<reference evidence="2 3" key="1">
    <citation type="submission" date="2016-12" db="EMBL/GenBank/DDBJ databases">
        <title>The draft genome sequence of HSLHS2.</title>
        <authorList>
            <person name="Hu D."/>
            <person name="Wang L."/>
            <person name="Shao Z."/>
        </authorList>
    </citation>
    <scope>NUCLEOTIDE SEQUENCE [LARGE SCALE GENOMIC DNA]</scope>
    <source>
        <strain evidence="2">MCCC 1A06712</strain>
    </source>
</reference>
<dbReference type="AlphaFoldDB" id="A0A251WYM0"/>
<dbReference type="Proteomes" id="UP000194664">
    <property type="component" value="Unassembled WGS sequence"/>
</dbReference>
<keyword evidence="3" id="KW-1185">Reference proteome</keyword>
<gene>
    <name evidence="2" type="ORF">BVC71_05975</name>
</gene>
<proteinExistence type="predicted"/>
<evidence type="ECO:0000313" key="2">
    <source>
        <dbReference type="EMBL" id="OUD09401.1"/>
    </source>
</evidence>
<dbReference type="EMBL" id="MSPP01000002">
    <property type="protein sequence ID" value="OUD09401.1"/>
    <property type="molecule type" value="Genomic_DNA"/>
</dbReference>
<evidence type="ECO:0000313" key="3">
    <source>
        <dbReference type="Proteomes" id="UP000194664"/>
    </source>
</evidence>
<organism evidence="2 3">
    <name type="scientific">Marivivens niveibacter</name>
    <dbReference type="NCBI Taxonomy" id="1930667"/>
    <lineage>
        <taxon>Bacteria</taxon>
        <taxon>Pseudomonadati</taxon>
        <taxon>Pseudomonadota</taxon>
        <taxon>Alphaproteobacteria</taxon>
        <taxon>Rhodobacterales</taxon>
        <taxon>Paracoccaceae</taxon>
        <taxon>Marivivens group</taxon>
        <taxon>Marivivens</taxon>
    </lineage>
</organism>
<dbReference type="Pfam" id="PF06568">
    <property type="entry name" value="YjiS-like"/>
    <property type="match status" value="1"/>
</dbReference>
<comment type="caution">
    <text evidence="2">The sequence shown here is derived from an EMBL/GenBank/DDBJ whole genome shotgun (WGS) entry which is preliminary data.</text>
</comment>
<name>A0A251WYM0_9RHOB</name>
<dbReference type="RefSeq" id="WP_086450751.1">
    <property type="nucleotide sequence ID" value="NZ_MSPP01000002.1"/>
</dbReference>
<feature type="domain" description="YjiS-like" evidence="1">
    <location>
        <begin position="26"/>
        <end position="60"/>
    </location>
</feature>
<sequence length="71" mass="7700">MATMTTNTVRAFNFGAAVRNTFASIADARARRAKYVECVTELNSMTDRELADIGIARSMITAVAREASLQA</sequence>
<evidence type="ECO:0000259" key="1">
    <source>
        <dbReference type="Pfam" id="PF06568"/>
    </source>
</evidence>
<accession>A0A251WYM0</accession>